<evidence type="ECO:0000313" key="2">
    <source>
        <dbReference type="EMBL" id="CCW15834.1"/>
    </source>
</evidence>
<evidence type="ECO:0000313" key="3">
    <source>
        <dbReference type="Proteomes" id="UP000013201"/>
    </source>
</evidence>
<dbReference type="PANTHER" id="PTHR43459:SF1">
    <property type="entry name" value="EG:BACN32G11.4 PROTEIN"/>
    <property type="match status" value="1"/>
</dbReference>
<proteinExistence type="inferred from homology"/>
<organism evidence="2 3">
    <name type="scientific">Sphingobium indicum BiD32</name>
    <dbReference type="NCBI Taxonomy" id="1301087"/>
    <lineage>
        <taxon>Bacteria</taxon>
        <taxon>Pseudomonadati</taxon>
        <taxon>Pseudomonadota</taxon>
        <taxon>Alphaproteobacteria</taxon>
        <taxon>Sphingomonadales</taxon>
        <taxon>Sphingomonadaceae</taxon>
        <taxon>Sphingobium</taxon>
    </lineage>
</organism>
<dbReference type="RefSeq" id="WP_006948994.1">
    <property type="nucleotide sequence ID" value="NZ_CAVK010000009.1"/>
</dbReference>
<dbReference type="InterPro" id="IPR001753">
    <property type="entry name" value="Enoyl-CoA_hydra/iso"/>
</dbReference>
<dbReference type="PANTHER" id="PTHR43459">
    <property type="entry name" value="ENOYL-COA HYDRATASE"/>
    <property type="match status" value="1"/>
</dbReference>
<dbReference type="Gene3D" id="3.90.226.10">
    <property type="entry name" value="2-enoyl-CoA Hydratase, Chain A, domain 1"/>
    <property type="match status" value="1"/>
</dbReference>
<reference evidence="3" key="2">
    <citation type="submission" date="2013-04" db="EMBL/GenBank/DDBJ databases">
        <title>Bisphenol A degrading Sphingobium sp. strain BiD32.</title>
        <authorList>
            <person name="Nielsen J.L."/>
            <person name="Zhou N.A."/>
            <person name="Kjeldal H."/>
        </authorList>
    </citation>
    <scope>NUCLEOTIDE SEQUENCE [LARGE SCALE GENOMIC DNA]</scope>
    <source>
        <strain evidence="3">BiD32</strain>
    </source>
</reference>
<keyword evidence="2" id="KW-0456">Lyase</keyword>
<dbReference type="CDD" id="cd06558">
    <property type="entry name" value="crotonase-like"/>
    <property type="match status" value="1"/>
</dbReference>
<dbReference type="OrthoDB" id="9777711at2"/>
<dbReference type="EC" id="4.2.1.17" evidence="2"/>
<dbReference type="Proteomes" id="UP000013201">
    <property type="component" value="Unassembled WGS sequence"/>
</dbReference>
<dbReference type="EMBL" id="CAVK010000009">
    <property type="protein sequence ID" value="CCW15834.1"/>
    <property type="molecule type" value="Genomic_DNA"/>
</dbReference>
<evidence type="ECO:0000256" key="1">
    <source>
        <dbReference type="ARBA" id="ARBA00005254"/>
    </source>
</evidence>
<comment type="similarity">
    <text evidence="1">Belongs to the enoyl-CoA hydratase/isomerase family.</text>
</comment>
<dbReference type="InterPro" id="IPR014748">
    <property type="entry name" value="Enoyl-CoA_hydra_C"/>
</dbReference>
<sequence>MNERDWESVIPNGDVLLRYRDGIAELMLNRPHASNGMTVDFLAALYAAVMRCHGDPRIRVLVLRGAGKNFCAGGDVKDFASKGEGLPDYLRQATSYLQIVAGALIRLNAPVIASVQGFAAGGGGVGLVCASDFVIAGTSAKFLTGATRAGMAPDAGSSVTLQRLVGFRKAMDMLIRNPVVPAKEALDIGLITSVVSDEALEEETFRLAEEIARGAPLALAATKRLLWNGLGTGIEVAFPEESRTVSELSGTADAREALAAVIERRTPLFTGR</sequence>
<keyword evidence="3" id="KW-1185">Reference proteome</keyword>
<protein>
    <submittedName>
        <fullName evidence="2">Enoyl-CoA hydratase</fullName>
        <ecNumber evidence="2">4.2.1.17</ecNumber>
    </submittedName>
</protein>
<name>N1MGD4_9SPHN</name>
<dbReference type="Gene3D" id="1.10.12.10">
    <property type="entry name" value="Lyase 2-enoyl-coa Hydratase, Chain A, domain 2"/>
    <property type="match status" value="1"/>
</dbReference>
<dbReference type="InterPro" id="IPR029045">
    <property type="entry name" value="ClpP/crotonase-like_dom_sf"/>
</dbReference>
<comment type="caution">
    <text evidence="2">The sequence shown here is derived from an EMBL/GenBank/DDBJ whole genome shotgun (WGS) entry which is preliminary data.</text>
</comment>
<gene>
    <name evidence="2" type="ORF">EBBID32_1620</name>
</gene>
<dbReference type="GO" id="GO:0004300">
    <property type="term" value="F:enoyl-CoA hydratase activity"/>
    <property type="evidence" value="ECO:0007669"/>
    <property type="project" value="UniProtKB-EC"/>
</dbReference>
<dbReference type="AlphaFoldDB" id="N1MGD4"/>
<accession>N1MGD4</accession>
<dbReference type="SUPFAM" id="SSF52096">
    <property type="entry name" value="ClpP/crotonase"/>
    <property type="match status" value="1"/>
</dbReference>
<reference evidence="2 3" key="1">
    <citation type="submission" date="2013-03" db="EMBL/GenBank/DDBJ databases">
        <authorList>
            <person name="Le V."/>
        </authorList>
    </citation>
    <scope>NUCLEOTIDE SEQUENCE [LARGE SCALE GENOMIC DNA]</scope>
    <source>
        <strain evidence="2 3">BiD32</strain>
    </source>
</reference>
<dbReference type="Pfam" id="PF00378">
    <property type="entry name" value="ECH_1"/>
    <property type="match status" value="1"/>
</dbReference>